<evidence type="ECO:0000256" key="3">
    <source>
        <dbReference type="ARBA" id="ARBA00023163"/>
    </source>
</evidence>
<proteinExistence type="predicted"/>
<reference evidence="8" key="1">
    <citation type="submission" date="2021-02" db="EMBL/GenBank/DDBJ databases">
        <authorList>
            <person name="Nowell W R."/>
        </authorList>
    </citation>
    <scope>NUCLEOTIDE SEQUENCE</scope>
</reference>
<evidence type="ECO:0000256" key="5">
    <source>
        <dbReference type="PROSITE-ProRule" id="PRU00267"/>
    </source>
</evidence>
<evidence type="ECO:0000256" key="4">
    <source>
        <dbReference type="ARBA" id="ARBA00023242"/>
    </source>
</evidence>
<dbReference type="GO" id="GO:0001228">
    <property type="term" value="F:DNA-binding transcription activator activity, RNA polymerase II-specific"/>
    <property type="evidence" value="ECO:0007669"/>
    <property type="project" value="TreeGrafter"/>
</dbReference>
<dbReference type="Gene3D" id="1.10.30.10">
    <property type="entry name" value="High mobility group box domain"/>
    <property type="match status" value="1"/>
</dbReference>
<evidence type="ECO:0000313" key="8">
    <source>
        <dbReference type="EMBL" id="CAF1131997.1"/>
    </source>
</evidence>
<comment type="caution">
    <text evidence="8">The sequence shown here is derived from an EMBL/GenBank/DDBJ whole genome shotgun (WGS) entry which is preliminary data.</text>
</comment>
<accession>A0A814RC85</accession>
<protein>
    <recommendedName>
        <fullName evidence="7">HMG box domain-containing protein</fullName>
    </recommendedName>
</protein>
<name>A0A814RC85_ADIRI</name>
<dbReference type="AlphaFoldDB" id="A0A814RC85"/>
<evidence type="ECO:0000256" key="2">
    <source>
        <dbReference type="ARBA" id="ARBA00023125"/>
    </source>
</evidence>
<dbReference type="PANTHER" id="PTHR10270:SF323">
    <property type="entry name" value="TRANSCRIPTION FACTOR SOX-14-RELATED"/>
    <property type="match status" value="1"/>
</dbReference>
<feature type="DNA-binding region" description="HMG box" evidence="5">
    <location>
        <begin position="211"/>
        <end position="279"/>
    </location>
</feature>
<evidence type="ECO:0000256" key="1">
    <source>
        <dbReference type="ARBA" id="ARBA00023015"/>
    </source>
</evidence>
<dbReference type="GO" id="GO:0000978">
    <property type="term" value="F:RNA polymerase II cis-regulatory region sequence-specific DNA binding"/>
    <property type="evidence" value="ECO:0007669"/>
    <property type="project" value="TreeGrafter"/>
</dbReference>
<dbReference type="FunFam" id="1.10.30.10:FF:000003">
    <property type="entry name" value="Putative transcription factor SOX-6"/>
    <property type="match status" value="1"/>
</dbReference>
<evidence type="ECO:0000259" key="7">
    <source>
        <dbReference type="PROSITE" id="PS50118"/>
    </source>
</evidence>
<dbReference type="GO" id="GO:0030182">
    <property type="term" value="P:neuron differentiation"/>
    <property type="evidence" value="ECO:0007669"/>
    <property type="project" value="TreeGrafter"/>
</dbReference>
<feature type="compositionally biased region" description="Pro residues" evidence="6">
    <location>
        <begin position="308"/>
        <end position="323"/>
    </location>
</feature>
<evidence type="ECO:0000313" key="9">
    <source>
        <dbReference type="Proteomes" id="UP000663852"/>
    </source>
</evidence>
<gene>
    <name evidence="8" type="ORF">EDS130_LOCUS21628</name>
</gene>
<sequence>MMSTSIDPQNNSHSSNGRPLRIVSTNRLFTKVRTEQPSEAVLPSIMDTTSLFSDDPHHPLDVFPKDESLLDETTMITTSSSSPSFADFHRNLSTSTSALSSPTSFSPLQHDHSYGVSTNSSSLLPSPSSPDLTIHNTTNANSPVVVTWPQINCRALRPDDYHMLLELLSSNTNADSPPIFFGSALIDPSTPTPYSDATRTQPKKRVRPGHVKRPMNAFMVFSQIERRKMVQLAPHLPNADISKCCGAKWKRMSLRERQPYMEESERLKHLHARQYPTYKYQPRKRNKTSQSTNSISHLHPAAASSSSSPPPPSIMPTIPPQLPAVPKEQPQTPPPSLPQPSSSSSGISSSSSSSSLPSNSNDPISLLVATLFDQKLAMFASNFQQFNIDHLQYHFTPPNTQLYPAPAPMPFDPVAFLAKQQQHRLA</sequence>
<feature type="region of interest" description="Disordered" evidence="6">
    <location>
        <begin position="1"/>
        <end position="21"/>
    </location>
</feature>
<dbReference type="GO" id="GO:0007420">
    <property type="term" value="P:brain development"/>
    <property type="evidence" value="ECO:0007669"/>
    <property type="project" value="TreeGrafter"/>
</dbReference>
<keyword evidence="1" id="KW-0805">Transcription regulation</keyword>
<dbReference type="InterPro" id="IPR050140">
    <property type="entry name" value="SRY-related_HMG-box_TF-like"/>
</dbReference>
<dbReference type="EMBL" id="CAJNOJ010000110">
    <property type="protein sequence ID" value="CAF1131997.1"/>
    <property type="molecule type" value="Genomic_DNA"/>
</dbReference>
<dbReference type="SMART" id="SM00398">
    <property type="entry name" value="HMG"/>
    <property type="match status" value="1"/>
</dbReference>
<dbReference type="GO" id="GO:0005634">
    <property type="term" value="C:nucleus"/>
    <property type="evidence" value="ECO:0007669"/>
    <property type="project" value="UniProtKB-UniRule"/>
</dbReference>
<feature type="region of interest" description="Disordered" evidence="6">
    <location>
        <begin position="263"/>
        <end position="360"/>
    </location>
</feature>
<dbReference type="OrthoDB" id="6247875at2759"/>
<dbReference type="PANTHER" id="PTHR10270">
    <property type="entry name" value="SOX TRANSCRIPTION FACTOR"/>
    <property type="match status" value="1"/>
</dbReference>
<feature type="compositionally biased region" description="Low complexity" evidence="6">
    <location>
        <begin position="339"/>
        <end position="360"/>
    </location>
</feature>
<dbReference type="SUPFAM" id="SSF47095">
    <property type="entry name" value="HMG-box"/>
    <property type="match status" value="1"/>
</dbReference>
<dbReference type="PROSITE" id="PS50118">
    <property type="entry name" value="HMG_BOX_2"/>
    <property type="match status" value="1"/>
</dbReference>
<dbReference type="InterPro" id="IPR009071">
    <property type="entry name" value="HMG_box_dom"/>
</dbReference>
<keyword evidence="3" id="KW-0804">Transcription</keyword>
<dbReference type="InterPro" id="IPR036910">
    <property type="entry name" value="HMG_box_dom_sf"/>
</dbReference>
<evidence type="ECO:0000256" key="6">
    <source>
        <dbReference type="SAM" id="MobiDB-lite"/>
    </source>
</evidence>
<feature type="compositionally biased region" description="Low complexity" evidence="6">
    <location>
        <begin position="294"/>
        <end position="307"/>
    </location>
</feature>
<dbReference type="GO" id="GO:0000122">
    <property type="term" value="P:negative regulation of transcription by RNA polymerase II"/>
    <property type="evidence" value="ECO:0007669"/>
    <property type="project" value="TreeGrafter"/>
</dbReference>
<feature type="domain" description="HMG box" evidence="7">
    <location>
        <begin position="211"/>
        <end position="279"/>
    </location>
</feature>
<dbReference type="CDD" id="cd22004">
    <property type="entry name" value="HMG-box_SOX"/>
    <property type="match status" value="1"/>
</dbReference>
<dbReference type="Pfam" id="PF00505">
    <property type="entry name" value="HMG_box"/>
    <property type="match status" value="1"/>
</dbReference>
<keyword evidence="2 5" id="KW-0238">DNA-binding</keyword>
<organism evidence="8 9">
    <name type="scientific">Adineta ricciae</name>
    <name type="common">Rotifer</name>
    <dbReference type="NCBI Taxonomy" id="249248"/>
    <lineage>
        <taxon>Eukaryota</taxon>
        <taxon>Metazoa</taxon>
        <taxon>Spiralia</taxon>
        <taxon>Gnathifera</taxon>
        <taxon>Rotifera</taxon>
        <taxon>Eurotatoria</taxon>
        <taxon>Bdelloidea</taxon>
        <taxon>Adinetida</taxon>
        <taxon>Adinetidae</taxon>
        <taxon>Adineta</taxon>
    </lineage>
</organism>
<keyword evidence="4 5" id="KW-0539">Nucleus</keyword>
<dbReference type="Proteomes" id="UP000663852">
    <property type="component" value="Unassembled WGS sequence"/>
</dbReference>